<keyword evidence="4 6" id="KW-1133">Transmembrane helix</keyword>
<evidence type="ECO:0000256" key="4">
    <source>
        <dbReference type="ARBA" id="ARBA00022989"/>
    </source>
</evidence>
<keyword evidence="3 6" id="KW-0812">Transmembrane</keyword>
<dbReference type="PANTHER" id="PTHR35007:SF2">
    <property type="entry name" value="PILUS ASSEMBLE PROTEIN"/>
    <property type="match status" value="1"/>
</dbReference>
<feature type="transmembrane region" description="Helical" evidence="6">
    <location>
        <begin position="82"/>
        <end position="115"/>
    </location>
</feature>
<dbReference type="Proteomes" id="UP000006286">
    <property type="component" value="Chromosome"/>
</dbReference>
<dbReference type="AlphaFoldDB" id="K0C9R6"/>
<dbReference type="Pfam" id="PF00482">
    <property type="entry name" value="T2SSF"/>
    <property type="match status" value="1"/>
</dbReference>
<gene>
    <name evidence="8" type="ordered locus">B5T_00199</name>
</gene>
<evidence type="ECO:0000256" key="2">
    <source>
        <dbReference type="ARBA" id="ARBA00022475"/>
    </source>
</evidence>
<dbReference type="HOGENOM" id="CLU_959095_0_0_6"/>
<evidence type="ECO:0000256" key="1">
    <source>
        <dbReference type="ARBA" id="ARBA00004651"/>
    </source>
</evidence>
<dbReference type="STRING" id="930169.B5T_00199"/>
<evidence type="ECO:0000259" key="7">
    <source>
        <dbReference type="Pfam" id="PF00482"/>
    </source>
</evidence>
<accession>K0C9R6</accession>
<protein>
    <submittedName>
        <fullName evidence="8">Bacterial type II secretion system protein F domain protein</fullName>
    </submittedName>
</protein>
<evidence type="ECO:0000256" key="3">
    <source>
        <dbReference type="ARBA" id="ARBA00022692"/>
    </source>
</evidence>
<dbReference type="PATRIC" id="fig|930169.3.peg.197"/>
<organism evidence="8 9">
    <name type="scientific">Alcanivorax dieselolei (strain DSM 16502 / CGMCC 1.3690 / MCCC 1A00001 / B-5)</name>
    <name type="common">Alloalcanivorax dieselolei</name>
    <dbReference type="NCBI Taxonomy" id="930169"/>
    <lineage>
        <taxon>Bacteria</taxon>
        <taxon>Pseudomonadati</taxon>
        <taxon>Pseudomonadota</taxon>
        <taxon>Gammaproteobacteria</taxon>
        <taxon>Oceanospirillales</taxon>
        <taxon>Alcanivoracaceae</taxon>
        <taxon>Alloalcanivorax</taxon>
    </lineage>
</organism>
<feature type="transmembrane region" description="Helical" evidence="6">
    <location>
        <begin position="247"/>
        <end position="267"/>
    </location>
</feature>
<comment type="subcellular location">
    <subcellularLocation>
        <location evidence="1">Cell membrane</location>
        <topology evidence="1">Multi-pass membrane protein</topology>
    </subcellularLocation>
</comment>
<evidence type="ECO:0000256" key="5">
    <source>
        <dbReference type="ARBA" id="ARBA00023136"/>
    </source>
</evidence>
<name>K0C9R6_ALCDB</name>
<evidence type="ECO:0000313" key="9">
    <source>
        <dbReference type="Proteomes" id="UP000006286"/>
    </source>
</evidence>
<keyword evidence="9" id="KW-1185">Reference proteome</keyword>
<keyword evidence="2" id="KW-1003">Cell membrane</keyword>
<dbReference type="EMBL" id="CP003466">
    <property type="protein sequence ID" value="AFT68487.1"/>
    <property type="molecule type" value="Genomic_DNA"/>
</dbReference>
<dbReference type="PANTHER" id="PTHR35007">
    <property type="entry name" value="INTEGRAL MEMBRANE PROTEIN-RELATED"/>
    <property type="match status" value="1"/>
</dbReference>
<feature type="domain" description="Type II secretion system protein GspF" evidence="7">
    <location>
        <begin position="140"/>
        <end position="267"/>
    </location>
</feature>
<evidence type="ECO:0000256" key="6">
    <source>
        <dbReference type="SAM" id="Phobius"/>
    </source>
</evidence>
<evidence type="ECO:0000313" key="8">
    <source>
        <dbReference type="EMBL" id="AFT68487.1"/>
    </source>
</evidence>
<dbReference type="eggNOG" id="COG2064">
    <property type="taxonomic scope" value="Bacteria"/>
</dbReference>
<dbReference type="InterPro" id="IPR018076">
    <property type="entry name" value="T2SS_GspF_dom"/>
</dbReference>
<dbReference type="KEGG" id="adi:B5T_00199"/>
<dbReference type="GO" id="GO:0005886">
    <property type="term" value="C:plasma membrane"/>
    <property type="evidence" value="ECO:0007669"/>
    <property type="project" value="UniProtKB-SubCell"/>
</dbReference>
<reference evidence="8 9" key="1">
    <citation type="journal article" date="2012" name="J. Bacteriol.">
        <title>Complete genome sequence of Alcanivorax dieselolei type strain B5.</title>
        <authorList>
            <person name="Lai Q."/>
            <person name="Li W."/>
            <person name="Shao Z."/>
        </authorList>
    </citation>
    <scope>NUCLEOTIDE SEQUENCE [LARGE SCALE GENOMIC DNA]</scope>
    <source>
        <strain evidence="9">DSM 16502 / CGMCC 1.3690 / B-5</strain>
    </source>
</reference>
<sequence>MAIVLAFVAAWLAVFQSRRWEQRRNVLERLNQQKGDEEQGNLALSGLSHRLTRIGFVRQDFNEVHTALKITGRGANNIQNTYLLVCWLIPIVMTVIGGLIWGVFGALALGAIGFIGSRRYVRALAKRSCYQQNLESIELAQVLRMLLEAGLSIERAFRIAALQARPLIPSLVYRLDRFNRLMDSGADRGDALDDIGEGKEIPVLHNLTRLLKQAGVLGGGITESIEQVVTEAQEIEKSRVKEQVNKLGAKMTVIMMALMLPALFIIIGGPAGMNIVQALSR</sequence>
<proteinExistence type="predicted"/>
<keyword evidence="5 6" id="KW-0472">Membrane</keyword>